<feature type="active site" description="Nucleophile" evidence="12">
    <location>
        <position position="125"/>
    </location>
</feature>
<evidence type="ECO:0000313" key="15">
    <source>
        <dbReference type="EMBL" id="SFD83027.1"/>
    </source>
</evidence>
<dbReference type="PANTHER" id="PTHR43722:SF1">
    <property type="entry name" value="PROLINE IMINOPEPTIDASE"/>
    <property type="match status" value="1"/>
</dbReference>
<feature type="active site" description="Proton donor" evidence="12">
    <location>
        <position position="309"/>
    </location>
</feature>
<evidence type="ECO:0000256" key="5">
    <source>
        <dbReference type="ARBA" id="ARBA00021843"/>
    </source>
</evidence>
<dbReference type="InterPro" id="IPR002410">
    <property type="entry name" value="Peptidase_S33"/>
</dbReference>
<comment type="subcellular location">
    <subcellularLocation>
        <location evidence="2 11">Cytoplasm</location>
    </subcellularLocation>
</comment>
<evidence type="ECO:0000256" key="8">
    <source>
        <dbReference type="ARBA" id="ARBA00022670"/>
    </source>
</evidence>
<dbReference type="GO" id="GO:0006508">
    <property type="term" value="P:proteolysis"/>
    <property type="evidence" value="ECO:0007669"/>
    <property type="project" value="UniProtKB-KW"/>
</dbReference>
<dbReference type="PIRSF" id="PIRSF006431">
    <property type="entry name" value="Pept_S33"/>
    <property type="match status" value="1"/>
</dbReference>
<evidence type="ECO:0000256" key="10">
    <source>
        <dbReference type="ARBA" id="ARBA00029605"/>
    </source>
</evidence>
<dbReference type="PRINTS" id="PR00111">
    <property type="entry name" value="ABHYDROLASE"/>
</dbReference>
<evidence type="ECO:0000256" key="7">
    <source>
        <dbReference type="ARBA" id="ARBA00022490"/>
    </source>
</evidence>
<evidence type="ECO:0000256" key="2">
    <source>
        <dbReference type="ARBA" id="ARBA00004496"/>
    </source>
</evidence>
<dbReference type="STRING" id="54.SAMN02745121_01698"/>
<evidence type="ECO:0000256" key="1">
    <source>
        <dbReference type="ARBA" id="ARBA00001585"/>
    </source>
</evidence>
<evidence type="ECO:0000256" key="6">
    <source>
        <dbReference type="ARBA" id="ARBA00022438"/>
    </source>
</evidence>
<keyword evidence="8 11" id="KW-0645">Protease</keyword>
<dbReference type="Gene3D" id="3.40.50.1820">
    <property type="entry name" value="alpha/beta hydrolase"/>
    <property type="match status" value="1"/>
</dbReference>
<dbReference type="InterPro" id="IPR005944">
    <property type="entry name" value="Pro_iminopeptidase"/>
</dbReference>
<evidence type="ECO:0000256" key="4">
    <source>
        <dbReference type="ARBA" id="ARBA00012568"/>
    </source>
</evidence>
<keyword evidence="9 11" id="KW-0378">Hydrolase</keyword>
<dbReference type="InterPro" id="IPR029058">
    <property type="entry name" value="AB_hydrolase_fold"/>
</dbReference>
<comment type="similarity">
    <text evidence="3 11 13">Belongs to the peptidase S33 family.</text>
</comment>
<accession>A0A1I1VJ39</accession>
<gene>
    <name evidence="15" type="ORF">SAMN02745121_01698</name>
</gene>
<dbReference type="PRINTS" id="PR00793">
    <property type="entry name" value="PROAMNOPTASE"/>
</dbReference>
<feature type="domain" description="AB hydrolase-1" evidence="14">
    <location>
        <begin position="50"/>
        <end position="313"/>
    </location>
</feature>
<keyword evidence="7 11" id="KW-0963">Cytoplasm</keyword>
<evidence type="ECO:0000256" key="9">
    <source>
        <dbReference type="ARBA" id="ARBA00022801"/>
    </source>
</evidence>
<sequence>MTVRPAHSAPHRQDPLSGLYPPIDPFHFGRLQVPGGHDLYFEQSGNRAGKPVVFLHGGPGGGTDPKHRRFFDPARYRIILFDQRGCGQSEPFASLDDNTTWDLVDDIERLREHLGVDRWQVFGGSWGSTLGVAYAEAHPHRVTELVLRGVFMFTRRESEWFYGRGTRTLFPDAWEAFVAPIPEAERGDLIGAYYRRLTSTDPRVRVEAARAWSLWESRVATLHPDPDVEMHCDNTDFTLAFSRIECHYFVNKGFLTSETQLLDEAAKIEHIPTTIVHGRYDVICPLENAWNLHKRLPRSELVIVPDAGHSAFEPGIALSLRRATDRYAHL</sequence>
<dbReference type="EC" id="3.4.11.5" evidence="4 11"/>
<evidence type="ECO:0000313" key="16">
    <source>
        <dbReference type="Proteomes" id="UP000199400"/>
    </source>
</evidence>
<keyword evidence="16" id="KW-1185">Reference proteome</keyword>
<name>A0A1I1VJ39_9BACT</name>
<protein>
    <recommendedName>
        <fullName evidence="5 11">Proline iminopeptidase</fullName>
        <shortName evidence="11">PIP</shortName>
        <ecNumber evidence="4 11">3.4.11.5</ecNumber>
    </recommendedName>
    <alternativeName>
        <fullName evidence="10 11">Prolyl aminopeptidase</fullName>
    </alternativeName>
</protein>
<evidence type="ECO:0000259" key="14">
    <source>
        <dbReference type="Pfam" id="PF00561"/>
    </source>
</evidence>
<comment type="catalytic activity">
    <reaction evidence="1 11 13">
        <text>Release of N-terminal proline from a peptide.</text>
        <dbReference type="EC" id="3.4.11.5"/>
    </reaction>
</comment>
<evidence type="ECO:0000256" key="3">
    <source>
        <dbReference type="ARBA" id="ARBA00010088"/>
    </source>
</evidence>
<dbReference type="EMBL" id="FOMX01000005">
    <property type="protein sequence ID" value="SFD83027.1"/>
    <property type="molecule type" value="Genomic_DNA"/>
</dbReference>
<dbReference type="NCBIfam" id="TIGR01249">
    <property type="entry name" value="pro_imino_pep_1"/>
    <property type="match status" value="1"/>
</dbReference>
<dbReference type="InterPro" id="IPR000073">
    <property type="entry name" value="AB_hydrolase_1"/>
</dbReference>
<dbReference type="AlphaFoldDB" id="A0A1I1VJ39"/>
<dbReference type="OrthoDB" id="9796770at2"/>
<evidence type="ECO:0000256" key="13">
    <source>
        <dbReference type="RuleBase" id="RU003421"/>
    </source>
</evidence>
<dbReference type="SUPFAM" id="SSF53474">
    <property type="entry name" value="alpha/beta-Hydrolases"/>
    <property type="match status" value="1"/>
</dbReference>
<dbReference type="RefSeq" id="WP_096330518.1">
    <property type="nucleotide sequence ID" value="NZ_FOMX01000005.1"/>
</dbReference>
<dbReference type="GO" id="GO:0005737">
    <property type="term" value="C:cytoplasm"/>
    <property type="evidence" value="ECO:0007669"/>
    <property type="project" value="UniProtKB-SubCell"/>
</dbReference>
<organism evidence="15 16">
    <name type="scientific">Nannocystis exedens</name>
    <dbReference type="NCBI Taxonomy" id="54"/>
    <lineage>
        <taxon>Bacteria</taxon>
        <taxon>Pseudomonadati</taxon>
        <taxon>Myxococcota</taxon>
        <taxon>Polyangia</taxon>
        <taxon>Nannocystales</taxon>
        <taxon>Nannocystaceae</taxon>
        <taxon>Nannocystis</taxon>
    </lineage>
</organism>
<dbReference type="GO" id="GO:0004177">
    <property type="term" value="F:aminopeptidase activity"/>
    <property type="evidence" value="ECO:0007669"/>
    <property type="project" value="UniProtKB-UniRule"/>
</dbReference>
<evidence type="ECO:0000256" key="11">
    <source>
        <dbReference type="PIRNR" id="PIRNR006431"/>
    </source>
</evidence>
<proteinExistence type="inferred from homology"/>
<evidence type="ECO:0000256" key="12">
    <source>
        <dbReference type="PIRSR" id="PIRSR006431-1"/>
    </source>
</evidence>
<reference evidence="16" key="1">
    <citation type="submission" date="2016-10" db="EMBL/GenBank/DDBJ databases">
        <authorList>
            <person name="Varghese N."/>
            <person name="Submissions S."/>
        </authorList>
    </citation>
    <scope>NUCLEOTIDE SEQUENCE [LARGE SCALE GENOMIC DNA]</scope>
    <source>
        <strain evidence="16">ATCC 25963</strain>
    </source>
</reference>
<dbReference type="Pfam" id="PF00561">
    <property type="entry name" value="Abhydrolase_1"/>
    <property type="match status" value="1"/>
</dbReference>
<feature type="active site" evidence="12">
    <location>
        <position position="281"/>
    </location>
</feature>
<dbReference type="Proteomes" id="UP000199400">
    <property type="component" value="Unassembled WGS sequence"/>
</dbReference>
<dbReference type="PANTHER" id="PTHR43722">
    <property type="entry name" value="PROLINE IMINOPEPTIDASE"/>
    <property type="match status" value="1"/>
</dbReference>
<keyword evidence="6 11" id="KW-0031">Aminopeptidase</keyword>